<sequence>MLIGTHLQDLKDVTEEYHYENYRAQCIQTANNNNSIEKPQLNKGSNVEQLLNEKDEEIKKMQAMLEAMQRQMTASLYYKDLDGKVQTGQEAKFPSEYTILLFYTYSFFELINIQNFPVTLYFEKLQL</sequence>
<organism evidence="2 3">
    <name type="scientific">Bugula neritina</name>
    <name type="common">Brown bryozoan</name>
    <name type="synonym">Sertularia neritina</name>
    <dbReference type="NCBI Taxonomy" id="10212"/>
    <lineage>
        <taxon>Eukaryota</taxon>
        <taxon>Metazoa</taxon>
        <taxon>Spiralia</taxon>
        <taxon>Lophotrochozoa</taxon>
        <taxon>Bryozoa</taxon>
        <taxon>Gymnolaemata</taxon>
        <taxon>Cheilostomatida</taxon>
        <taxon>Flustrina</taxon>
        <taxon>Buguloidea</taxon>
        <taxon>Bugulidae</taxon>
        <taxon>Bugula</taxon>
    </lineage>
</organism>
<comment type="caution">
    <text evidence="2">The sequence shown here is derived from an EMBL/GenBank/DDBJ whole genome shotgun (WGS) entry which is preliminary data.</text>
</comment>
<dbReference type="InterPro" id="IPR027417">
    <property type="entry name" value="P-loop_NTPase"/>
</dbReference>
<accession>A0A7J7KRL7</accession>
<dbReference type="AlphaFoldDB" id="A0A7J7KRL7"/>
<protein>
    <submittedName>
        <fullName evidence="2">SEPT4</fullName>
    </submittedName>
</protein>
<proteinExistence type="predicted"/>
<evidence type="ECO:0000313" key="3">
    <source>
        <dbReference type="Proteomes" id="UP000593567"/>
    </source>
</evidence>
<evidence type="ECO:0000313" key="2">
    <source>
        <dbReference type="EMBL" id="KAF6040840.1"/>
    </source>
</evidence>
<name>A0A7J7KRL7_BUGNE</name>
<dbReference type="Gene3D" id="3.40.50.300">
    <property type="entry name" value="P-loop containing nucleotide triphosphate hydrolases"/>
    <property type="match status" value="1"/>
</dbReference>
<gene>
    <name evidence="2" type="ORF">EB796_000856</name>
</gene>
<dbReference type="OrthoDB" id="416553at2759"/>
<dbReference type="Pfam" id="PF00735">
    <property type="entry name" value="Septin"/>
    <property type="match status" value="1"/>
</dbReference>
<dbReference type="InterPro" id="IPR030379">
    <property type="entry name" value="G_SEPTIN_dom"/>
</dbReference>
<evidence type="ECO:0000259" key="1">
    <source>
        <dbReference type="Pfam" id="PF00735"/>
    </source>
</evidence>
<feature type="domain" description="Septin-type G" evidence="1">
    <location>
        <begin position="1"/>
        <end position="33"/>
    </location>
</feature>
<dbReference type="GO" id="GO:0005525">
    <property type="term" value="F:GTP binding"/>
    <property type="evidence" value="ECO:0007669"/>
    <property type="project" value="InterPro"/>
</dbReference>
<dbReference type="PANTHER" id="PTHR18884">
    <property type="entry name" value="SEPTIN"/>
    <property type="match status" value="1"/>
</dbReference>
<reference evidence="2" key="1">
    <citation type="submission" date="2020-06" db="EMBL/GenBank/DDBJ databases">
        <title>Draft genome of Bugula neritina, a colonial animal packing powerful symbionts and potential medicines.</title>
        <authorList>
            <person name="Rayko M."/>
        </authorList>
    </citation>
    <scope>NUCLEOTIDE SEQUENCE [LARGE SCALE GENOMIC DNA]</scope>
    <source>
        <strain evidence="2">Kwan_BN1</strain>
    </source>
</reference>
<keyword evidence="3" id="KW-1185">Reference proteome</keyword>
<dbReference type="Proteomes" id="UP000593567">
    <property type="component" value="Unassembled WGS sequence"/>
</dbReference>
<dbReference type="EMBL" id="VXIV02000097">
    <property type="protein sequence ID" value="KAF6040840.1"/>
    <property type="molecule type" value="Genomic_DNA"/>
</dbReference>